<evidence type="ECO:0000313" key="2">
    <source>
        <dbReference type="Proteomes" id="UP000215214"/>
    </source>
</evidence>
<organism evidence="1 2">
    <name type="scientific">Tenacibaculum jejuense</name>
    <dbReference type="NCBI Taxonomy" id="584609"/>
    <lineage>
        <taxon>Bacteria</taxon>
        <taxon>Pseudomonadati</taxon>
        <taxon>Bacteroidota</taxon>
        <taxon>Flavobacteriia</taxon>
        <taxon>Flavobacteriales</taxon>
        <taxon>Flavobacteriaceae</taxon>
        <taxon>Tenacibaculum</taxon>
    </lineage>
</organism>
<reference evidence="1 2" key="1">
    <citation type="submission" date="2017-07" db="EMBL/GenBank/DDBJ databases">
        <authorList>
            <person name="Sun Z.S."/>
            <person name="Albrecht U."/>
            <person name="Echele G."/>
            <person name="Lee C.C."/>
        </authorList>
    </citation>
    <scope>NUCLEOTIDE SEQUENCE [LARGE SCALE GENOMIC DNA]</scope>
    <source>
        <strain evidence="2">type strain: KCTC 22618</strain>
    </source>
</reference>
<proteinExistence type="predicted"/>
<accession>A0A238U7U7</accession>
<evidence type="ECO:0000313" key="1">
    <source>
        <dbReference type="EMBL" id="SNR14470.1"/>
    </source>
</evidence>
<dbReference type="Proteomes" id="UP000215214">
    <property type="component" value="Chromosome TJEJU"/>
</dbReference>
<dbReference type="KEGG" id="tje:TJEJU_0695"/>
<sequence>MKIFLFSIFLLIAQFSFSQEKNIRGVILNSSYQGIQNSHILNLKTQKGSVSNSRGEFTILAKIGDSIKISNIQFKTKLIFVDKEIYDNTLFKVFLDSEFIELDEVKIQKKMSGFLELDVRKTPEDSIGKIVKNLVDDIRNIPAYEIMSMKLGKDEIHLRKPIITSSPLNSFGVGASVALPNLAWKKEKELMKKLNFKENFPRKLKDEFGEVFFYKTLKIPKTRFYHFIDYCSNFGIEDLYKKDKKLEIIKILLSESKHYLNLINTNTDFQKKEKM</sequence>
<protein>
    <submittedName>
        <fullName evidence="1">Uncharacterized protein</fullName>
    </submittedName>
</protein>
<dbReference type="EMBL" id="LT899436">
    <property type="protein sequence ID" value="SNR14470.1"/>
    <property type="molecule type" value="Genomic_DNA"/>
</dbReference>
<dbReference type="SUPFAM" id="SSF49464">
    <property type="entry name" value="Carboxypeptidase regulatory domain-like"/>
    <property type="match status" value="1"/>
</dbReference>
<keyword evidence="2" id="KW-1185">Reference proteome</keyword>
<dbReference type="RefSeq" id="WP_095069449.1">
    <property type="nucleotide sequence ID" value="NZ_LT899436.1"/>
</dbReference>
<dbReference type="InterPro" id="IPR008969">
    <property type="entry name" value="CarboxyPept-like_regulatory"/>
</dbReference>
<dbReference type="AlphaFoldDB" id="A0A238U7U7"/>
<gene>
    <name evidence="1" type="ORF">TJEJU_0695</name>
</gene>
<dbReference type="OrthoDB" id="1417583at2"/>
<name>A0A238U7U7_9FLAO</name>